<dbReference type="AlphaFoldDB" id="A0A563VQG8"/>
<organism evidence="1 2">
    <name type="scientific">Hyella patelloides LEGE 07179</name>
    <dbReference type="NCBI Taxonomy" id="945734"/>
    <lineage>
        <taxon>Bacteria</taxon>
        <taxon>Bacillati</taxon>
        <taxon>Cyanobacteriota</taxon>
        <taxon>Cyanophyceae</taxon>
        <taxon>Pleurocapsales</taxon>
        <taxon>Hyellaceae</taxon>
        <taxon>Hyella</taxon>
    </lineage>
</organism>
<evidence type="ECO:0000313" key="1">
    <source>
        <dbReference type="EMBL" id="VEP13651.1"/>
    </source>
</evidence>
<name>A0A563VQG8_9CYAN</name>
<gene>
    <name evidence="1" type="ORF">H1P_210032</name>
</gene>
<proteinExistence type="predicted"/>
<evidence type="ECO:0000313" key="2">
    <source>
        <dbReference type="Proteomes" id="UP000320055"/>
    </source>
</evidence>
<protein>
    <submittedName>
        <fullName evidence="1">Uncharacterized protein</fullName>
    </submittedName>
</protein>
<accession>A0A563VQG8</accession>
<sequence>MTEVQLFILQFLTKTIELAEIEDIISKHYLVISKFYVSTIFNNK</sequence>
<reference evidence="1 2" key="1">
    <citation type="submission" date="2019-01" db="EMBL/GenBank/DDBJ databases">
        <authorList>
            <person name="Brito A."/>
        </authorList>
    </citation>
    <scope>NUCLEOTIDE SEQUENCE [LARGE SCALE GENOMIC DNA]</scope>
    <source>
        <strain evidence="1">1</strain>
    </source>
</reference>
<dbReference type="EMBL" id="CAACVJ010000124">
    <property type="protein sequence ID" value="VEP13651.1"/>
    <property type="molecule type" value="Genomic_DNA"/>
</dbReference>
<dbReference type="Proteomes" id="UP000320055">
    <property type="component" value="Unassembled WGS sequence"/>
</dbReference>
<keyword evidence="2" id="KW-1185">Reference proteome</keyword>